<keyword evidence="3" id="KW-1185">Reference proteome</keyword>
<dbReference type="Proteomes" id="UP000092024">
    <property type="component" value="Unassembled WGS sequence"/>
</dbReference>
<comment type="caution">
    <text evidence="2">The sequence shown here is derived from an EMBL/GenBank/DDBJ whole genome shotgun (WGS) entry which is preliminary data.</text>
</comment>
<sequence>MNAILFCLYDRYPEIKGADENGEEGEEYLPEVKDISDLKPLIELYHVHIINVFKNGIAYIGYEFNCTWDEEHGLGVMMFKDRIVDIGGSDTAILSWIAEADLEEKNS</sequence>
<proteinExistence type="predicted"/>
<dbReference type="Pfam" id="PF22481">
    <property type="entry name" value="DUF6985"/>
    <property type="match status" value="1"/>
</dbReference>
<gene>
    <name evidence="2" type="ORF">A7K91_14995</name>
</gene>
<evidence type="ECO:0000259" key="1">
    <source>
        <dbReference type="Pfam" id="PF22481"/>
    </source>
</evidence>
<evidence type="ECO:0000313" key="2">
    <source>
        <dbReference type="EMBL" id="OBR68977.1"/>
    </source>
</evidence>
<accession>A0A1A5YTM5</accession>
<feature type="domain" description="DUF6985" evidence="1">
    <location>
        <begin position="8"/>
        <end position="92"/>
    </location>
</feature>
<organism evidence="2 3">
    <name type="scientific">Paenibacillus oryzae</name>
    <dbReference type="NCBI Taxonomy" id="1844972"/>
    <lineage>
        <taxon>Bacteria</taxon>
        <taxon>Bacillati</taxon>
        <taxon>Bacillota</taxon>
        <taxon>Bacilli</taxon>
        <taxon>Bacillales</taxon>
        <taxon>Paenibacillaceae</taxon>
        <taxon>Paenibacillus</taxon>
    </lineage>
</organism>
<dbReference type="InterPro" id="IPR054254">
    <property type="entry name" value="DUF6985"/>
</dbReference>
<reference evidence="2 3" key="1">
    <citation type="submission" date="2016-05" db="EMBL/GenBank/DDBJ databases">
        <title>Paenibacillus oryzae. sp. nov., isolated from the rice root.</title>
        <authorList>
            <person name="Zhang J."/>
            <person name="Zhang X."/>
        </authorList>
    </citation>
    <scope>NUCLEOTIDE SEQUENCE [LARGE SCALE GENOMIC DNA]</scope>
    <source>
        <strain evidence="2 3">1DrF-4</strain>
    </source>
</reference>
<dbReference type="EMBL" id="LYPA01000023">
    <property type="protein sequence ID" value="OBR68977.1"/>
    <property type="molecule type" value="Genomic_DNA"/>
</dbReference>
<evidence type="ECO:0000313" key="3">
    <source>
        <dbReference type="Proteomes" id="UP000092024"/>
    </source>
</evidence>
<dbReference type="AlphaFoldDB" id="A0A1A5YTM5"/>
<name>A0A1A5YTM5_9BACL</name>
<protein>
    <recommendedName>
        <fullName evidence="1">DUF6985 domain-containing protein</fullName>
    </recommendedName>
</protein>